<protein>
    <recommendedName>
        <fullName evidence="5">Sushi domain-containing protein</fullName>
    </recommendedName>
</protein>
<sequence length="165" mass="17442">MSVTCTSTGSWTGTTPQCECDTGYRAVTVSGRQICQTESMHFTSIGWLSSCSNTFCFSGLRCPELQNPADGSVTYDSLHVGSRAVYTCSQGFRLVGCDSVRTCGSDGAWSGQPPLCNSEVCTVELVGDIEVVGTSATFVFRGVGSALLDTPANSMEQSYQTVPVL</sequence>
<comment type="caution">
    <text evidence="6">The sequence shown here is derived from an EMBL/GenBank/DDBJ whole genome shotgun (WGS) entry which is preliminary data.</text>
</comment>
<dbReference type="Pfam" id="PF00084">
    <property type="entry name" value="Sushi"/>
    <property type="match status" value="1"/>
</dbReference>
<dbReference type="PANTHER" id="PTHR45656:SF4">
    <property type="entry name" value="PROTEIN CBR-CLEC-78"/>
    <property type="match status" value="1"/>
</dbReference>
<dbReference type="SUPFAM" id="SSF57535">
    <property type="entry name" value="Complement control module/SCR domain"/>
    <property type="match status" value="1"/>
</dbReference>
<dbReference type="CDD" id="cd00033">
    <property type="entry name" value="CCP"/>
    <property type="match status" value="1"/>
</dbReference>
<dbReference type="PROSITE" id="PS50923">
    <property type="entry name" value="SUSHI"/>
    <property type="match status" value="1"/>
</dbReference>
<organism evidence="6 7">
    <name type="scientific">Geodia barretti</name>
    <name type="common">Barrett's horny sponge</name>
    <dbReference type="NCBI Taxonomy" id="519541"/>
    <lineage>
        <taxon>Eukaryota</taxon>
        <taxon>Metazoa</taxon>
        <taxon>Porifera</taxon>
        <taxon>Demospongiae</taxon>
        <taxon>Heteroscleromorpha</taxon>
        <taxon>Tetractinellida</taxon>
        <taxon>Astrophorina</taxon>
        <taxon>Geodiidae</taxon>
        <taxon>Geodia</taxon>
    </lineage>
</organism>
<gene>
    <name evidence="6" type="ORF">GBAR_LOCUS5223</name>
</gene>
<evidence type="ECO:0000256" key="4">
    <source>
        <dbReference type="PROSITE-ProRule" id="PRU00302"/>
    </source>
</evidence>
<dbReference type="Gene3D" id="2.10.70.10">
    <property type="entry name" value="Complement Module, domain 1"/>
    <property type="match status" value="1"/>
</dbReference>
<dbReference type="Proteomes" id="UP001174909">
    <property type="component" value="Unassembled WGS sequence"/>
</dbReference>
<dbReference type="EMBL" id="CASHTH010000781">
    <property type="protein sequence ID" value="CAI8007489.1"/>
    <property type="molecule type" value="Genomic_DNA"/>
</dbReference>
<evidence type="ECO:0000313" key="7">
    <source>
        <dbReference type="Proteomes" id="UP001174909"/>
    </source>
</evidence>
<keyword evidence="1" id="KW-0732">Signal</keyword>
<evidence type="ECO:0000256" key="1">
    <source>
        <dbReference type="ARBA" id="ARBA00022729"/>
    </source>
</evidence>
<comment type="caution">
    <text evidence="4">Lacks conserved residue(s) required for the propagation of feature annotation.</text>
</comment>
<evidence type="ECO:0000313" key="6">
    <source>
        <dbReference type="EMBL" id="CAI8007489.1"/>
    </source>
</evidence>
<dbReference type="SMART" id="SM00032">
    <property type="entry name" value="CCP"/>
    <property type="match status" value="1"/>
</dbReference>
<accession>A0AA35RA61</accession>
<keyword evidence="4" id="KW-0768">Sushi</keyword>
<keyword evidence="3" id="KW-1015">Disulfide bond</keyword>
<proteinExistence type="predicted"/>
<keyword evidence="7" id="KW-1185">Reference proteome</keyword>
<dbReference type="InterPro" id="IPR035976">
    <property type="entry name" value="Sushi/SCR/CCP_sf"/>
</dbReference>
<name>A0AA35RA61_GEOBA</name>
<dbReference type="AlphaFoldDB" id="A0AA35RA61"/>
<dbReference type="PANTHER" id="PTHR45656">
    <property type="entry name" value="PROTEIN CBR-CLEC-78"/>
    <property type="match status" value="1"/>
</dbReference>
<evidence type="ECO:0000259" key="5">
    <source>
        <dbReference type="PROSITE" id="PS50923"/>
    </source>
</evidence>
<evidence type="ECO:0000256" key="2">
    <source>
        <dbReference type="ARBA" id="ARBA00022737"/>
    </source>
</evidence>
<reference evidence="6" key="1">
    <citation type="submission" date="2023-03" db="EMBL/GenBank/DDBJ databases">
        <authorList>
            <person name="Steffen K."/>
            <person name="Cardenas P."/>
        </authorList>
    </citation>
    <scope>NUCLEOTIDE SEQUENCE</scope>
</reference>
<dbReference type="InterPro" id="IPR051277">
    <property type="entry name" value="SEZ6_CSMD_C4BPB_Regulators"/>
</dbReference>
<keyword evidence="2" id="KW-0677">Repeat</keyword>
<feature type="domain" description="Sushi" evidence="5">
    <location>
        <begin position="60"/>
        <end position="118"/>
    </location>
</feature>
<dbReference type="InterPro" id="IPR000436">
    <property type="entry name" value="Sushi_SCR_CCP_dom"/>
</dbReference>
<evidence type="ECO:0000256" key="3">
    <source>
        <dbReference type="ARBA" id="ARBA00023157"/>
    </source>
</evidence>